<keyword evidence="4" id="KW-0677">Repeat</keyword>
<comment type="caution">
    <text evidence="8">The sequence shown here is derived from an EMBL/GenBank/DDBJ whole genome shotgun (WGS) entry which is preliminary data.</text>
</comment>
<evidence type="ECO:0000256" key="1">
    <source>
        <dbReference type="ARBA" id="ARBA00004613"/>
    </source>
</evidence>
<gene>
    <name evidence="8" type="ORF">DFR30_1692</name>
</gene>
<evidence type="ECO:0000256" key="6">
    <source>
        <dbReference type="SAM" id="MobiDB-lite"/>
    </source>
</evidence>
<dbReference type="InterPro" id="IPR006530">
    <property type="entry name" value="YD"/>
</dbReference>
<dbReference type="InterPro" id="IPR018247">
    <property type="entry name" value="EF_Hand_1_Ca_BS"/>
</dbReference>
<dbReference type="InterPro" id="IPR022385">
    <property type="entry name" value="Rhs_assc_core"/>
</dbReference>
<dbReference type="EMBL" id="SMFX01000001">
    <property type="protein sequence ID" value="TCK18414.1"/>
    <property type="molecule type" value="Genomic_DNA"/>
</dbReference>
<dbReference type="PROSITE" id="PS51766">
    <property type="entry name" value="DOCKERIN"/>
    <property type="match status" value="1"/>
</dbReference>
<name>A0A4R1H971_9GAMM</name>
<dbReference type="GO" id="GO:0004553">
    <property type="term" value="F:hydrolase activity, hydrolyzing O-glycosyl compounds"/>
    <property type="evidence" value="ECO:0007669"/>
    <property type="project" value="InterPro"/>
</dbReference>
<organism evidence="8 9">
    <name type="scientific">Thiogranum longum</name>
    <dbReference type="NCBI Taxonomy" id="1537524"/>
    <lineage>
        <taxon>Bacteria</taxon>
        <taxon>Pseudomonadati</taxon>
        <taxon>Pseudomonadota</taxon>
        <taxon>Gammaproteobacteria</taxon>
        <taxon>Chromatiales</taxon>
        <taxon>Ectothiorhodospiraceae</taxon>
        <taxon>Thiogranum</taxon>
    </lineage>
</organism>
<dbReference type="Pfam" id="PF18884">
    <property type="entry name" value="TSP3_bac"/>
    <property type="match status" value="1"/>
</dbReference>
<sequence length="1475" mass="160759">MDAEKNLGSCNGPSPFLSNPIHSGTGNKFQQETDINGAKSHSPGFTRFYNSFQYQPDTVIRAPILGHGWRHNYMASVRLDASSSISTATLQRSDGKTIFFTLSGNLWVPDADVFSKLDRTTDENGVPTGWQHTTLDNTVELYDLNGILISITDVLGDTQYLSYDTNGRLDRIDTDIGEYLQFGYDASNRIATITDHTGRIWGYRYDASNNLEYVDNADGTTKQYHYEDANFPNVLTGITDERGIRYATWTYDAQGRASRGTHAGNAERVDITYNTDGTRTVTNSLGQSSTYTTTVQQGVSLLTGVLGPGCSTCGGSNTSYSYDPASNKLLDRTENGLTTAYGSYNLKGQYGYKIEAQGTPEQHRTDYTYDARFYNKIATIIEPSVFASDPTVQCTVGTDCKVTTYTYDNFGNRTSETINGFTPSGMPVTSATTWAYTAPLNQVSQIDGPRTDVADITQYRYYPNDTTIPVGTRARLREIEDANGVLTRSNIQYTATGKVSSEARPNGLTLSYTYYPGNDRLQTLTESDGTSTRTTRWTYLATGEVQTITTGDGSPDATTLTFGYDDARRLTRITDGLGNHIDYTLDTEGNRLAETTFDANGTPSSTADDVLTRQLTQTFDIYNRLDTSAQANETTNPTLAPDGTLDNSTDGNGRLTEYSYDALRRLTQVQQDFGGTDPTTANATTQYNYDVADRLTTVTDPVNGNTTYAYDDLGNLITRTSPDTGTTTFVYDPAGNLIQKTAAVGTPDESTFTYTYDALNRLTRLDAPGTVDDITYTYDTCLNGRGRLCAVTYGDPAASFPAGNTVHYQYNAFGDITFHQGSGYSYDAAGRLKTLTYPGGATLTYSYDAAGQVSQLDFTVNGATETLASNLAYAPFGPLTNLSYGNGLTLIQSVDSAYRLSDQTIPGVLERSYLNQYDANGNRTGHTDALATPTQSSFSYDPLNRLDTGSGPFGARDYDYDKNGNRTQLIADSVITASAYAPNSNRLDTLGAADVILDAHGNTTGNGVWSYSYNPHNRLIDASEAATLKVTFAYNGLGQRIRKTNATTAGNSRHFLYGTNGELLAETDDQGNLLWATIYLNGQPLARYSPDDDSDGIPNHIEADAGTLPINTDDDGDTLTNLEEWFSYGTDSNTVDSDGDGINDNVEIASHTDPTNPASVVGDGDLNHDGQVNLGDLVLLYQYVLGTRAITPDALSHGDMNRDGLLNTPDVLLLQKLLLTSWFDWGQTENSILAWLIPTSQAALPANSGVLYYLHNDPLGTPLAMTDAAGTVVWTASYDPFGKATVDEDVDGDGNSVTLNVRFPGQYYDSETRLHYNINRYYDPTTGRYLTSDPLGVRPSLNTYAYVDDQPINWFDVYGLAKDCSYWGGTNCRESPAPLPENGNVRPGFGDQDFVCTGAGARIQKLFDNGSNGACLTECCAQHDSCYELYECNASSWRRNIFGADRPCQKCNKEAINCFLNARNKKDCGSGVCGL</sequence>
<evidence type="ECO:0000256" key="3">
    <source>
        <dbReference type="ARBA" id="ARBA00022729"/>
    </source>
</evidence>
<evidence type="ECO:0000256" key="2">
    <source>
        <dbReference type="ARBA" id="ARBA00022525"/>
    </source>
</evidence>
<reference evidence="8 9" key="1">
    <citation type="submission" date="2019-03" db="EMBL/GenBank/DDBJ databases">
        <title>Genomic Encyclopedia of Type Strains, Phase IV (KMG-IV): sequencing the most valuable type-strain genomes for metagenomic binning, comparative biology and taxonomic classification.</title>
        <authorList>
            <person name="Goeker M."/>
        </authorList>
    </citation>
    <scope>NUCLEOTIDE SEQUENCE [LARGE SCALE GENOMIC DNA]</scope>
    <source>
        <strain evidence="8 9">DSM 19610</strain>
    </source>
</reference>
<dbReference type="Pfam" id="PF25023">
    <property type="entry name" value="TEN_YD-shell"/>
    <property type="match status" value="3"/>
</dbReference>
<dbReference type="CDD" id="cd14256">
    <property type="entry name" value="Dockerin_I"/>
    <property type="match status" value="1"/>
</dbReference>
<dbReference type="Pfam" id="PF20148">
    <property type="entry name" value="DUF6531"/>
    <property type="match status" value="1"/>
</dbReference>
<evidence type="ECO:0000259" key="7">
    <source>
        <dbReference type="PROSITE" id="PS51766"/>
    </source>
</evidence>
<dbReference type="PROSITE" id="PS00018">
    <property type="entry name" value="EF_HAND_1"/>
    <property type="match status" value="1"/>
</dbReference>
<dbReference type="Pfam" id="PF05593">
    <property type="entry name" value="RHS_repeat"/>
    <property type="match status" value="1"/>
</dbReference>
<keyword evidence="5" id="KW-0106">Calcium</keyword>
<dbReference type="PANTHER" id="PTHR32305">
    <property type="match status" value="1"/>
</dbReference>
<dbReference type="SUPFAM" id="SSF63446">
    <property type="entry name" value="Type I dockerin domain"/>
    <property type="match status" value="1"/>
</dbReference>
<evidence type="ECO:0000256" key="5">
    <source>
        <dbReference type="ARBA" id="ARBA00022837"/>
    </source>
</evidence>
<dbReference type="InterPro" id="IPR016134">
    <property type="entry name" value="Dockerin_dom"/>
</dbReference>
<keyword evidence="3" id="KW-0732">Signal</keyword>
<evidence type="ECO:0000313" key="9">
    <source>
        <dbReference type="Proteomes" id="UP000295707"/>
    </source>
</evidence>
<dbReference type="Proteomes" id="UP000295707">
    <property type="component" value="Unassembled WGS sequence"/>
</dbReference>
<dbReference type="Pfam" id="PF03527">
    <property type="entry name" value="RHS"/>
    <property type="match status" value="1"/>
</dbReference>
<keyword evidence="9" id="KW-1185">Reference proteome</keyword>
<keyword evidence="2" id="KW-0964">Secreted</keyword>
<dbReference type="PANTHER" id="PTHR32305:SF15">
    <property type="entry name" value="PROTEIN RHSA-RELATED"/>
    <property type="match status" value="1"/>
</dbReference>
<dbReference type="InterPro" id="IPR001826">
    <property type="entry name" value="RHS"/>
</dbReference>
<dbReference type="InterPro" id="IPR056823">
    <property type="entry name" value="TEN-like_YD-shell"/>
</dbReference>
<dbReference type="InterPro" id="IPR050708">
    <property type="entry name" value="T6SS_VgrG/RHS"/>
</dbReference>
<dbReference type="NCBIfam" id="TIGR01643">
    <property type="entry name" value="YD_repeat_2x"/>
    <property type="match status" value="3"/>
</dbReference>
<comment type="subcellular location">
    <subcellularLocation>
        <location evidence="1">Secreted</location>
    </subcellularLocation>
</comment>
<dbReference type="Pfam" id="PF00404">
    <property type="entry name" value="Dockerin_1"/>
    <property type="match status" value="1"/>
</dbReference>
<feature type="compositionally biased region" description="Polar residues" evidence="6">
    <location>
        <begin position="629"/>
        <end position="638"/>
    </location>
</feature>
<accession>A0A4R1H971</accession>
<dbReference type="InterPro" id="IPR002105">
    <property type="entry name" value="Dockerin_1_rpt"/>
</dbReference>
<dbReference type="NCBIfam" id="TIGR03696">
    <property type="entry name" value="Rhs_assc_core"/>
    <property type="match status" value="1"/>
</dbReference>
<protein>
    <submittedName>
        <fullName evidence="8">RHS repeat-associated protein</fullName>
    </submittedName>
</protein>
<dbReference type="InterPro" id="IPR059100">
    <property type="entry name" value="TSP3_bac"/>
</dbReference>
<proteinExistence type="predicted"/>
<dbReference type="InterPro" id="IPR045351">
    <property type="entry name" value="DUF6531"/>
</dbReference>
<evidence type="ECO:0000256" key="4">
    <source>
        <dbReference type="ARBA" id="ARBA00022737"/>
    </source>
</evidence>
<dbReference type="Gene3D" id="1.10.1330.10">
    <property type="entry name" value="Dockerin domain"/>
    <property type="match status" value="1"/>
</dbReference>
<dbReference type="InterPro" id="IPR036439">
    <property type="entry name" value="Dockerin_dom_sf"/>
</dbReference>
<dbReference type="Gene3D" id="2.180.10.10">
    <property type="entry name" value="RHS repeat-associated core"/>
    <property type="match status" value="4"/>
</dbReference>
<evidence type="ECO:0000313" key="8">
    <source>
        <dbReference type="EMBL" id="TCK18414.1"/>
    </source>
</evidence>
<dbReference type="InterPro" id="IPR031325">
    <property type="entry name" value="RHS_repeat"/>
</dbReference>
<dbReference type="GO" id="GO:0000272">
    <property type="term" value="P:polysaccharide catabolic process"/>
    <property type="evidence" value="ECO:0007669"/>
    <property type="project" value="InterPro"/>
</dbReference>
<feature type="region of interest" description="Disordered" evidence="6">
    <location>
        <begin position="629"/>
        <end position="652"/>
    </location>
</feature>
<feature type="domain" description="Dockerin" evidence="7">
    <location>
        <begin position="1159"/>
        <end position="1227"/>
    </location>
</feature>